<dbReference type="GeneID" id="73323810"/>
<dbReference type="EMBL" id="BQXU01000005">
    <property type="protein sequence ID" value="GKT42827.1"/>
    <property type="molecule type" value="Genomic_DNA"/>
</dbReference>
<feature type="compositionally biased region" description="Basic and acidic residues" evidence="1">
    <location>
        <begin position="84"/>
        <end position="94"/>
    </location>
</feature>
<comment type="caution">
    <text evidence="2">The sequence shown here is derived from an EMBL/GenBank/DDBJ whole genome shotgun (WGS) entry which is preliminary data.</text>
</comment>
<feature type="compositionally biased region" description="Basic residues" evidence="1">
    <location>
        <begin position="49"/>
        <end position="61"/>
    </location>
</feature>
<sequence>MKLSITQMPFVEEVKNPEAIEAAKPSKAADKTIGKASVTGKTATTAAAQHKKARRDLRPRPQHATLLDTTDDDNYDDCWLPEYEDPRPTDKVVDNDWVSVKKPASGR</sequence>
<dbReference type="RefSeq" id="XP_049125177.1">
    <property type="nucleotide sequence ID" value="XM_049269220.1"/>
</dbReference>
<evidence type="ECO:0000313" key="3">
    <source>
        <dbReference type="Proteomes" id="UP001055115"/>
    </source>
</evidence>
<feature type="region of interest" description="Disordered" evidence="1">
    <location>
        <begin position="22"/>
        <end position="107"/>
    </location>
</feature>
<protein>
    <submittedName>
        <fullName evidence="2">Uncharacterized protein</fullName>
    </submittedName>
</protein>
<dbReference type="AlphaFoldDB" id="A0AA37L6N4"/>
<gene>
    <name evidence="2" type="ORF">ColSpa_03008</name>
</gene>
<keyword evidence="3" id="KW-1185">Reference proteome</keyword>
<proteinExistence type="predicted"/>
<reference evidence="2 3" key="1">
    <citation type="submission" date="2022-03" db="EMBL/GenBank/DDBJ databases">
        <title>Genome data of Colletotrichum spp.</title>
        <authorList>
            <person name="Utami Y.D."/>
            <person name="Hiruma K."/>
        </authorList>
    </citation>
    <scope>NUCLEOTIDE SEQUENCE [LARGE SCALE GENOMIC DNA]</scope>
    <source>
        <strain evidence="2 3">MAFF 239500</strain>
    </source>
</reference>
<feature type="compositionally biased region" description="Low complexity" evidence="1">
    <location>
        <begin position="35"/>
        <end position="48"/>
    </location>
</feature>
<organism evidence="2 3">
    <name type="scientific">Colletotrichum spaethianum</name>
    <dbReference type="NCBI Taxonomy" id="700344"/>
    <lineage>
        <taxon>Eukaryota</taxon>
        <taxon>Fungi</taxon>
        <taxon>Dikarya</taxon>
        <taxon>Ascomycota</taxon>
        <taxon>Pezizomycotina</taxon>
        <taxon>Sordariomycetes</taxon>
        <taxon>Hypocreomycetidae</taxon>
        <taxon>Glomerellales</taxon>
        <taxon>Glomerellaceae</taxon>
        <taxon>Colletotrichum</taxon>
        <taxon>Colletotrichum spaethianum species complex</taxon>
    </lineage>
</organism>
<evidence type="ECO:0000313" key="2">
    <source>
        <dbReference type="EMBL" id="GKT42827.1"/>
    </source>
</evidence>
<name>A0AA37L6N4_9PEZI</name>
<accession>A0AA37L6N4</accession>
<evidence type="ECO:0000256" key="1">
    <source>
        <dbReference type="SAM" id="MobiDB-lite"/>
    </source>
</evidence>
<dbReference type="Proteomes" id="UP001055115">
    <property type="component" value="Unassembled WGS sequence"/>
</dbReference>